<dbReference type="AlphaFoldDB" id="A0A5S9IIP5"/>
<dbReference type="KEGG" id="uam:UABAM_00931"/>
<evidence type="ECO:0008006" key="4">
    <source>
        <dbReference type="Google" id="ProtNLM"/>
    </source>
</evidence>
<dbReference type="GO" id="GO:0015035">
    <property type="term" value="F:protein-disulfide reductase activity"/>
    <property type="evidence" value="ECO:0007669"/>
    <property type="project" value="InterPro"/>
</dbReference>
<dbReference type="RefSeq" id="WP_151966824.1">
    <property type="nucleotide sequence ID" value="NZ_AP019860.1"/>
</dbReference>
<evidence type="ECO:0000313" key="3">
    <source>
        <dbReference type="Proteomes" id="UP000326354"/>
    </source>
</evidence>
<dbReference type="PANTHER" id="PTHR33639">
    <property type="entry name" value="THIOL-DISULFIDE OXIDOREDUCTASE DCC"/>
    <property type="match status" value="1"/>
</dbReference>
<dbReference type="Pfam" id="PF04134">
    <property type="entry name" value="DCC1-like"/>
    <property type="match status" value="1"/>
</dbReference>
<dbReference type="InterPro" id="IPR052927">
    <property type="entry name" value="DCC_oxidoreductase"/>
</dbReference>
<evidence type="ECO:0000313" key="2">
    <source>
        <dbReference type="EMBL" id="BBM82588.1"/>
    </source>
</evidence>
<accession>A0A5S9IIP5</accession>
<dbReference type="OrthoDB" id="9785438at2"/>
<keyword evidence="1" id="KW-0472">Membrane</keyword>
<keyword evidence="1" id="KW-0812">Transmembrane</keyword>
<name>A0A5S9IIP5_UABAM</name>
<gene>
    <name evidence="2" type="ORF">UABAM_00931</name>
</gene>
<dbReference type="PANTHER" id="PTHR33639:SF2">
    <property type="entry name" value="DUF393 DOMAIN-CONTAINING PROTEIN"/>
    <property type="match status" value="1"/>
</dbReference>
<dbReference type="Proteomes" id="UP000326354">
    <property type="component" value="Chromosome"/>
</dbReference>
<feature type="transmembrane region" description="Helical" evidence="1">
    <location>
        <begin position="85"/>
        <end position="105"/>
    </location>
</feature>
<protein>
    <recommendedName>
        <fullName evidence="4">Thiol-disulfide oxidoreductase</fullName>
    </recommendedName>
</protein>
<reference evidence="2 3" key="1">
    <citation type="submission" date="2019-08" db="EMBL/GenBank/DDBJ databases">
        <title>Complete genome sequence of Candidatus Uab amorphum.</title>
        <authorList>
            <person name="Shiratori T."/>
            <person name="Suzuki S."/>
            <person name="Kakizawa Y."/>
            <person name="Ishida K."/>
        </authorList>
    </citation>
    <scope>NUCLEOTIDE SEQUENCE [LARGE SCALE GENOMIC DNA]</scope>
    <source>
        <strain evidence="2 3">SRT547</strain>
    </source>
</reference>
<organism evidence="2 3">
    <name type="scientific">Uabimicrobium amorphum</name>
    <dbReference type="NCBI Taxonomy" id="2596890"/>
    <lineage>
        <taxon>Bacteria</taxon>
        <taxon>Pseudomonadati</taxon>
        <taxon>Planctomycetota</taxon>
        <taxon>Candidatus Uabimicrobiia</taxon>
        <taxon>Candidatus Uabimicrobiales</taxon>
        <taxon>Candidatus Uabimicrobiaceae</taxon>
        <taxon>Candidatus Uabimicrobium</taxon>
    </lineage>
</organism>
<sequence>MVNEDKPILLFDGVCNFCDGTVNFIIDRDPHKNIRFAALQSESGQQLLKKFSLDTENFDSLVVVHKGRYFKKTSAVWRVVRWMKFPWNLLSIFIVIPPFIGNFFYDIVARNRYKWFGKLEYCRMPTPDIQERFLT</sequence>
<keyword evidence="1" id="KW-1133">Transmembrane helix</keyword>
<dbReference type="InterPro" id="IPR007263">
    <property type="entry name" value="DCC1-like"/>
</dbReference>
<evidence type="ECO:0000256" key="1">
    <source>
        <dbReference type="SAM" id="Phobius"/>
    </source>
</evidence>
<proteinExistence type="predicted"/>
<keyword evidence="3" id="KW-1185">Reference proteome</keyword>
<dbReference type="EMBL" id="AP019860">
    <property type="protein sequence ID" value="BBM82588.1"/>
    <property type="molecule type" value="Genomic_DNA"/>
</dbReference>